<sequence length="328" mass="36398">MNSTHSLTSRDDSDAQTVHGSRALTIAWLILNIWPSHLGLPVLIAVIYVSGRVYRHPTFVSMCVTWWIDGLVSSLLFWAGHQTGSEPPYGLCLAQGSLLYGVPVMTALSGLFLIHTVFYSLNRPPSAVPEEWTKLTWVMLIAPYAAWLACFLAAIAVGRSHPELVSRDQHYFFCAVNFEPLSIFMAALTSIILAGTIALLLRLIMVMFRQSKAVGLYRSSGDVSRLLRIIAFGFHSTIGIVLETFSAEMGTSPVPHLIMATMGTEIIMIFATQSDVVRALCPWKHTERGQDMEIQPRIEEPPWDVIPSLRRYNIGTYTGRGAVEDTES</sequence>
<keyword evidence="3" id="KW-1185">Reference proteome</keyword>
<feature type="transmembrane region" description="Helical" evidence="1">
    <location>
        <begin position="98"/>
        <end position="121"/>
    </location>
</feature>
<evidence type="ECO:0000313" key="3">
    <source>
        <dbReference type="Proteomes" id="UP000076761"/>
    </source>
</evidence>
<keyword evidence="1" id="KW-1133">Transmembrane helix</keyword>
<accession>A0A165TPU6</accession>
<dbReference type="OrthoDB" id="3222065at2759"/>
<evidence type="ECO:0000256" key="1">
    <source>
        <dbReference type="SAM" id="Phobius"/>
    </source>
</evidence>
<name>A0A165TPU6_9AGAM</name>
<dbReference type="InParanoid" id="A0A165TPU6"/>
<dbReference type="AlphaFoldDB" id="A0A165TPU6"/>
<feature type="transmembrane region" description="Helical" evidence="1">
    <location>
        <begin position="141"/>
        <end position="161"/>
    </location>
</feature>
<dbReference type="Proteomes" id="UP000076761">
    <property type="component" value="Unassembled WGS sequence"/>
</dbReference>
<dbReference type="EMBL" id="KV425564">
    <property type="protein sequence ID" value="KZT26993.1"/>
    <property type="molecule type" value="Genomic_DNA"/>
</dbReference>
<feature type="transmembrane region" description="Helical" evidence="1">
    <location>
        <begin position="26"/>
        <end position="47"/>
    </location>
</feature>
<evidence type="ECO:0008006" key="4">
    <source>
        <dbReference type="Google" id="ProtNLM"/>
    </source>
</evidence>
<keyword evidence="1" id="KW-0812">Transmembrane</keyword>
<feature type="transmembrane region" description="Helical" evidence="1">
    <location>
        <begin position="59"/>
        <end position="78"/>
    </location>
</feature>
<protein>
    <recommendedName>
        <fullName evidence="4">G-protein coupled receptors family 1 profile domain-containing protein</fullName>
    </recommendedName>
</protein>
<proteinExistence type="predicted"/>
<organism evidence="2 3">
    <name type="scientific">Neolentinus lepideus HHB14362 ss-1</name>
    <dbReference type="NCBI Taxonomy" id="1314782"/>
    <lineage>
        <taxon>Eukaryota</taxon>
        <taxon>Fungi</taxon>
        <taxon>Dikarya</taxon>
        <taxon>Basidiomycota</taxon>
        <taxon>Agaricomycotina</taxon>
        <taxon>Agaricomycetes</taxon>
        <taxon>Gloeophyllales</taxon>
        <taxon>Gloeophyllaceae</taxon>
        <taxon>Neolentinus</taxon>
    </lineage>
</organism>
<evidence type="ECO:0000313" key="2">
    <source>
        <dbReference type="EMBL" id="KZT26993.1"/>
    </source>
</evidence>
<reference evidence="2 3" key="1">
    <citation type="journal article" date="2016" name="Mol. Biol. Evol.">
        <title>Comparative Genomics of Early-Diverging Mushroom-Forming Fungi Provides Insights into the Origins of Lignocellulose Decay Capabilities.</title>
        <authorList>
            <person name="Nagy L.G."/>
            <person name="Riley R."/>
            <person name="Tritt A."/>
            <person name="Adam C."/>
            <person name="Daum C."/>
            <person name="Floudas D."/>
            <person name="Sun H."/>
            <person name="Yadav J.S."/>
            <person name="Pangilinan J."/>
            <person name="Larsson K.H."/>
            <person name="Matsuura K."/>
            <person name="Barry K."/>
            <person name="Labutti K."/>
            <person name="Kuo R."/>
            <person name="Ohm R.A."/>
            <person name="Bhattacharya S.S."/>
            <person name="Shirouzu T."/>
            <person name="Yoshinaga Y."/>
            <person name="Martin F.M."/>
            <person name="Grigoriev I.V."/>
            <person name="Hibbett D.S."/>
        </authorList>
    </citation>
    <scope>NUCLEOTIDE SEQUENCE [LARGE SCALE GENOMIC DNA]</scope>
    <source>
        <strain evidence="2 3">HHB14362 ss-1</strain>
    </source>
</reference>
<feature type="transmembrane region" description="Helical" evidence="1">
    <location>
        <begin position="181"/>
        <end position="205"/>
    </location>
</feature>
<dbReference type="STRING" id="1314782.A0A165TPU6"/>
<keyword evidence="1" id="KW-0472">Membrane</keyword>
<gene>
    <name evidence="2" type="ORF">NEOLEDRAFT_1131490</name>
</gene>